<keyword evidence="14 15" id="KW-0472">Membrane</keyword>
<comment type="caution">
    <text evidence="17">The sequence shown here is derived from an EMBL/GenBank/DDBJ whole genome shotgun (WGS) entry which is preliminary data.</text>
</comment>
<dbReference type="GO" id="GO:0055070">
    <property type="term" value="P:copper ion homeostasis"/>
    <property type="evidence" value="ECO:0007669"/>
    <property type="project" value="TreeGrafter"/>
</dbReference>
<dbReference type="CDD" id="cd00371">
    <property type="entry name" value="HMA"/>
    <property type="match status" value="1"/>
</dbReference>
<evidence type="ECO:0000256" key="14">
    <source>
        <dbReference type="ARBA" id="ARBA00023136"/>
    </source>
</evidence>
<dbReference type="AlphaFoldDB" id="A0A401JAL3"/>
<evidence type="ECO:0000256" key="4">
    <source>
        <dbReference type="ARBA" id="ARBA00022475"/>
    </source>
</evidence>
<evidence type="ECO:0000256" key="15">
    <source>
        <dbReference type="RuleBase" id="RU362081"/>
    </source>
</evidence>
<dbReference type="InterPro" id="IPR044492">
    <property type="entry name" value="P_typ_ATPase_HD_dom"/>
</dbReference>
<gene>
    <name evidence="17" type="ORF">SFMTTN_0516</name>
</gene>
<keyword evidence="4 15" id="KW-1003">Cell membrane</keyword>
<comment type="similarity">
    <text evidence="2 15">Belongs to the cation transport ATPase (P-type) (TC 3.A.3) family. Type IB subfamily.</text>
</comment>
<evidence type="ECO:0000256" key="1">
    <source>
        <dbReference type="ARBA" id="ARBA00004651"/>
    </source>
</evidence>
<dbReference type="InterPro" id="IPR018303">
    <property type="entry name" value="ATPase_P-typ_P_site"/>
</dbReference>
<dbReference type="FunFam" id="2.70.150.10:FF:000002">
    <property type="entry name" value="Copper-transporting ATPase 1, putative"/>
    <property type="match status" value="1"/>
</dbReference>
<evidence type="ECO:0000256" key="8">
    <source>
        <dbReference type="ARBA" id="ARBA00022741"/>
    </source>
</evidence>
<evidence type="ECO:0000256" key="6">
    <source>
        <dbReference type="ARBA" id="ARBA00022692"/>
    </source>
</evidence>
<dbReference type="EMBL" id="BGOW01000002">
    <property type="protein sequence ID" value="GBL44715.1"/>
    <property type="molecule type" value="Genomic_DNA"/>
</dbReference>
<dbReference type="Gene3D" id="3.40.50.1000">
    <property type="entry name" value="HAD superfamily/HAD-like"/>
    <property type="match status" value="1"/>
</dbReference>
<keyword evidence="9 15" id="KW-0067">ATP-binding</keyword>
<feature type="transmembrane region" description="Helical" evidence="15">
    <location>
        <begin position="436"/>
        <end position="458"/>
    </location>
</feature>
<keyword evidence="11" id="KW-1278">Translocase</keyword>
<keyword evidence="10" id="KW-0460">Magnesium</keyword>
<dbReference type="SUPFAM" id="SSF81665">
    <property type="entry name" value="Calcium ATPase, transmembrane domain M"/>
    <property type="match status" value="1"/>
</dbReference>
<dbReference type="GO" id="GO:0043682">
    <property type="term" value="F:P-type divalent copper transporter activity"/>
    <property type="evidence" value="ECO:0007669"/>
    <property type="project" value="TreeGrafter"/>
</dbReference>
<accession>A0A401JAL3</accession>
<dbReference type="GO" id="GO:0005507">
    <property type="term" value="F:copper ion binding"/>
    <property type="evidence" value="ECO:0007669"/>
    <property type="project" value="TreeGrafter"/>
</dbReference>
<dbReference type="SFLD" id="SFLDG00002">
    <property type="entry name" value="C1.7:_P-type_atpase_like"/>
    <property type="match status" value="1"/>
</dbReference>
<dbReference type="SUPFAM" id="SSF56784">
    <property type="entry name" value="HAD-like"/>
    <property type="match status" value="1"/>
</dbReference>
<sequence length="842" mass="89779">MGNGSHDMPTCFHCGNPLPPGAHYPVDLPDARCNTCCHGCQAVARMIVSSGNAAYYRHRTSLPSTAAAPAADEILQQLRLYDLPEIQQSFVKPGEGDLREAALILEGIVCAACIWLNERHIAQLPGVVAVEINFATHRARVRWDNSRIQLSDILHAVRDIGYAAYPFDADRQEDVFRRERAAAQRRLAIAGLGMMQVMMYAIPSYLADPGSMTWDIQALMRWASLMLTLPVVFYSAWPFFLGAWRDLKRRSLGMDVPVALGVGAAFAASVWAILTHSGDVYFDSITMFVFFLLSGRYLEMGARRKSAAALETLAKLIPAVANRYLDYPAQQETQSVPVTRLAAGDTLLVKPGEAIPADGIVLTGSSAADESLLTGEAHALPKVAGDRLVGGAINVTGPLVMRVEKTGADTVLSGILRLLDRAQAEKPRIARLADRFAAWFVLALLLLATGVALGWYWVDPARAFWITVSVLVVSCPCALGLATPAALTAAAGRLTGMGLLATRGHALETLARVTHIVFDKTGTLTYGRLTLLDTLPLGETSAARCRALASTLESVSEHPIAHALHDPDAPTLPGHSITNVPGYGLDGIVEGRHLRLGRPDFVAQLHGRPLPLHLELRDSLTMVALGDEHGWLSIFLLGDQLRPDAVRAVARLKKLGMEVSLLSGDGNATVAHVASQLGIEHYAGQLMPEDKLARMRALQSGGQIVAMLGDGVNDAPVLAAAQVSIAMGQGSDVAQASADMVMMNGQLERLADAMVLARRTAAIIRQNLAWAVVYNLAAIPAAALGFVTPWMAGIGMSLSSLLVVLNALRLSRMRLGTGGNGAPVHTTAEAGTAVAVPALEGP</sequence>
<evidence type="ECO:0000256" key="11">
    <source>
        <dbReference type="ARBA" id="ARBA00022967"/>
    </source>
</evidence>
<dbReference type="InterPro" id="IPR021993">
    <property type="entry name" value="ATPase-cat-bd"/>
</dbReference>
<dbReference type="InterPro" id="IPR023298">
    <property type="entry name" value="ATPase_P-typ_TM_dom_sf"/>
</dbReference>
<dbReference type="Gene3D" id="3.40.1110.10">
    <property type="entry name" value="Calcium-transporting ATPase, cytoplasmic domain N"/>
    <property type="match status" value="1"/>
</dbReference>
<evidence type="ECO:0000256" key="7">
    <source>
        <dbReference type="ARBA" id="ARBA00022723"/>
    </source>
</evidence>
<dbReference type="NCBIfam" id="TIGR01512">
    <property type="entry name" value="ATPase-IB2_Cd"/>
    <property type="match status" value="1"/>
</dbReference>
<dbReference type="Pfam" id="PF00403">
    <property type="entry name" value="HMA"/>
    <property type="match status" value="1"/>
</dbReference>
<dbReference type="PRINTS" id="PR00119">
    <property type="entry name" value="CATATPASE"/>
</dbReference>
<comment type="subcellular location">
    <subcellularLocation>
        <location evidence="1">Cell membrane</location>
        <topology evidence="1">Multi-pass membrane protein</topology>
    </subcellularLocation>
</comment>
<dbReference type="NCBIfam" id="TIGR01511">
    <property type="entry name" value="ATPase-IB1_Cu"/>
    <property type="match status" value="1"/>
</dbReference>
<dbReference type="Proteomes" id="UP000286806">
    <property type="component" value="Unassembled WGS sequence"/>
</dbReference>
<dbReference type="GO" id="GO:0005886">
    <property type="term" value="C:plasma membrane"/>
    <property type="evidence" value="ECO:0007669"/>
    <property type="project" value="UniProtKB-SubCell"/>
</dbReference>
<feature type="transmembrane region" description="Helical" evidence="15">
    <location>
        <begin position="187"/>
        <end position="207"/>
    </location>
</feature>
<dbReference type="GO" id="GO:0005524">
    <property type="term" value="F:ATP binding"/>
    <property type="evidence" value="ECO:0007669"/>
    <property type="project" value="UniProtKB-UniRule"/>
</dbReference>
<dbReference type="GO" id="GO:0016887">
    <property type="term" value="F:ATP hydrolysis activity"/>
    <property type="evidence" value="ECO:0007669"/>
    <property type="project" value="InterPro"/>
</dbReference>
<dbReference type="Gene3D" id="2.70.150.10">
    <property type="entry name" value="Calcium-transporting ATPase, cytoplasmic transduction domain A"/>
    <property type="match status" value="1"/>
</dbReference>
<dbReference type="SUPFAM" id="SSF55008">
    <property type="entry name" value="HMA, heavy metal-associated domain"/>
    <property type="match status" value="1"/>
</dbReference>
<feature type="transmembrane region" description="Helical" evidence="15">
    <location>
        <begin position="790"/>
        <end position="808"/>
    </location>
</feature>
<dbReference type="InterPro" id="IPR036412">
    <property type="entry name" value="HAD-like_sf"/>
</dbReference>
<keyword evidence="5" id="KW-0597">Phosphoprotein</keyword>
<feature type="transmembrane region" description="Helical" evidence="15">
    <location>
        <begin position="219"/>
        <end position="244"/>
    </location>
</feature>
<dbReference type="Pfam" id="PF00122">
    <property type="entry name" value="E1-E2_ATPase"/>
    <property type="match status" value="1"/>
</dbReference>
<feature type="transmembrane region" description="Helical" evidence="15">
    <location>
        <begin position="768"/>
        <end position="784"/>
    </location>
</feature>
<feature type="domain" description="HMA" evidence="16">
    <location>
        <begin position="99"/>
        <end position="165"/>
    </location>
</feature>
<name>A0A401JAL3_9PROT</name>
<organism evidence="17 18">
    <name type="scientific">Sulfuriferula multivorans</name>
    <dbReference type="NCBI Taxonomy" id="1559896"/>
    <lineage>
        <taxon>Bacteria</taxon>
        <taxon>Pseudomonadati</taxon>
        <taxon>Pseudomonadota</taxon>
        <taxon>Betaproteobacteria</taxon>
        <taxon>Nitrosomonadales</taxon>
        <taxon>Sulfuricellaceae</taxon>
        <taxon>Sulfuriferula</taxon>
    </lineage>
</organism>
<dbReference type="SUPFAM" id="SSF81653">
    <property type="entry name" value="Calcium ATPase, transduction domain A"/>
    <property type="match status" value="1"/>
</dbReference>
<keyword evidence="6 15" id="KW-0812">Transmembrane</keyword>
<evidence type="ECO:0000259" key="16">
    <source>
        <dbReference type="PROSITE" id="PS50846"/>
    </source>
</evidence>
<dbReference type="InterPro" id="IPR001757">
    <property type="entry name" value="P_typ_ATPase"/>
</dbReference>
<evidence type="ECO:0000313" key="17">
    <source>
        <dbReference type="EMBL" id="GBL44715.1"/>
    </source>
</evidence>
<dbReference type="InterPro" id="IPR059000">
    <property type="entry name" value="ATPase_P-type_domA"/>
</dbReference>
<dbReference type="NCBIfam" id="TIGR01525">
    <property type="entry name" value="ATPase-IB_hvy"/>
    <property type="match status" value="1"/>
</dbReference>
<reference evidence="17 18" key="1">
    <citation type="journal article" date="2019" name="Front. Microbiol.">
        <title>Genomes of Neutrophilic Sulfur-Oxidizing Chemolithoautotrophs Representing 9 Proteobacterial Species From 8 Genera.</title>
        <authorList>
            <person name="Watanabe T."/>
            <person name="Kojima H."/>
            <person name="Umezawa K."/>
            <person name="Hori C."/>
            <person name="Takasuka T.E."/>
            <person name="Kato Y."/>
            <person name="Fukui M."/>
        </authorList>
    </citation>
    <scope>NUCLEOTIDE SEQUENCE [LARGE SCALE GENOMIC DNA]</scope>
    <source>
        <strain evidence="17 18">TTN</strain>
    </source>
</reference>
<dbReference type="Pfam" id="PF12156">
    <property type="entry name" value="ATPase-cat_bd"/>
    <property type="match status" value="1"/>
</dbReference>
<keyword evidence="18" id="KW-1185">Reference proteome</keyword>
<protein>
    <submittedName>
        <fullName evidence="17">Type cbb3 cytochrome oxidase biogenesis protein CcoI</fullName>
    </submittedName>
</protein>
<evidence type="ECO:0000256" key="9">
    <source>
        <dbReference type="ARBA" id="ARBA00022840"/>
    </source>
</evidence>
<dbReference type="PANTHER" id="PTHR43520:SF5">
    <property type="entry name" value="CATION-TRANSPORTING P-TYPE ATPASE-RELATED"/>
    <property type="match status" value="1"/>
</dbReference>
<dbReference type="InterPro" id="IPR023299">
    <property type="entry name" value="ATPase_P-typ_cyto_dom_N"/>
</dbReference>
<dbReference type="Pfam" id="PF00702">
    <property type="entry name" value="Hydrolase"/>
    <property type="match status" value="1"/>
</dbReference>
<dbReference type="SFLD" id="SFLDS00003">
    <property type="entry name" value="Haloacid_Dehalogenase"/>
    <property type="match status" value="1"/>
</dbReference>
<dbReference type="InterPro" id="IPR006121">
    <property type="entry name" value="HMA_dom"/>
</dbReference>
<dbReference type="InterPro" id="IPR008250">
    <property type="entry name" value="ATPase_P-typ_transduc_dom_A_sf"/>
</dbReference>
<evidence type="ECO:0000256" key="3">
    <source>
        <dbReference type="ARBA" id="ARBA00022448"/>
    </source>
</evidence>
<feature type="transmembrane region" description="Helical" evidence="15">
    <location>
        <begin position="280"/>
        <end position="298"/>
    </location>
</feature>
<dbReference type="SFLD" id="SFLDF00027">
    <property type="entry name" value="p-type_atpase"/>
    <property type="match status" value="1"/>
</dbReference>
<keyword evidence="3" id="KW-0813">Transport</keyword>
<evidence type="ECO:0000256" key="2">
    <source>
        <dbReference type="ARBA" id="ARBA00006024"/>
    </source>
</evidence>
<dbReference type="InterPro" id="IPR036163">
    <property type="entry name" value="HMA_dom_sf"/>
</dbReference>
<keyword evidence="13" id="KW-0406">Ion transport</keyword>
<feature type="transmembrane region" description="Helical" evidence="15">
    <location>
        <begin position="464"/>
        <end position="487"/>
    </location>
</feature>
<dbReference type="NCBIfam" id="TIGR01494">
    <property type="entry name" value="ATPase_P-type"/>
    <property type="match status" value="1"/>
</dbReference>
<dbReference type="InterPro" id="IPR023214">
    <property type="entry name" value="HAD_sf"/>
</dbReference>
<keyword evidence="8 15" id="KW-0547">Nucleotide-binding</keyword>
<dbReference type="PANTHER" id="PTHR43520">
    <property type="entry name" value="ATP7, ISOFORM B"/>
    <property type="match status" value="1"/>
</dbReference>
<evidence type="ECO:0000256" key="5">
    <source>
        <dbReference type="ARBA" id="ARBA00022553"/>
    </source>
</evidence>
<dbReference type="PROSITE" id="PS00154">
    <property type="entry name" value="ATPASE_E1_E2"/>
    <property type="match status" value="1"/>
</dbReference>
<proteinExistence type="inferred from homology"/>
<evidence type="ECO:0000256" key="13">
    <source>
        <dbReference type="ARBA" id="ARBA00023065"/>
    </source>
</evidence>
<dbReference type="InterPro" id="IPR027256">
    <property type="entry name" value="P-typ_ATPase_IB"/>
</dbReference>
<feature type="transmembrane region" description="Helical" evidence="15">
    <location>
        <begin position="256"/>
        <end position="274"/>
    </location>
</feature>
<dbReference type="PROSITE" id="PS50846">
    <property type="entry name" value="HMA_2"/>
    <property type="match status" value="1"/>
</dbReference>
<dbReference type="CDD" id="cd02079">
    <property type="entry name" value="P-type_ATPase_HM"/>
    <property type="match status" value="1"/>
</dbReference>
<evidence type="ECO:0000256" key="12">
    <source>
        <dbReference type="ARBA" id="ARBA00022989"/>
    </source>
</evidence>
<dbReference type="Gene3D" id="3.30.70.100">
    <property type="match status" value="1"/>
</dbReference>
<keyword evidence="7 15" id="KW-0479">Metal-binding</keyword>
<keyword evidence="12 15" id="KW-1133">Transmembrane helix</keyword>
<evidence type="ECO:0000256" key="10">
    <source>
        <dbReference type="ARBA" id="ARBA00022842"/>
    </source>
</evidence>
<evidence type="ECO:0000313" key="18">
    <source>
        <dbReference type="Proteomes" id="UP000286806"/>
    </source>
</evidence>